<evidence type="ECO:0000313" key="4">
    <source>
        <dbReference type="Proteomes" id="UP001143372"/>
    </source>
</evidence>
<organism evidence="3 4">
    <name type="scientific">Hansschlegelia plantiphila</name>
    <dbReference type="NCBI Taxonomy" id="374655"/>
    <lineage>
        <taxon>Bacteria</taxon>
        <taxon>Pseudomonadati</taxon>
        <taxon>Pseudomonadota</taxon>
        <taxon>Alphaproteobacteria</taxon>
        <taxon>Hyphomicrobiales</taxon>
        <taxon>Methylopilaceae</taxon>
        <taxon>Hansschlegelia</taxon>
    </lineage>
</organism>
<evidence type="ECO:0000313" key="3">
    <source>
        <dbReference type="EMBL" id="GLK68243.1"/>
    </source>
</evidence>
<dbReference type="AlphaFoldDB" id="A0A9W6J2M6"/>
<sequence length="264" mass="26992">MRSAPEAGAAGSSGAEAFSPEEPPADESSASSWFWRGARASLSTPGFVLFGSFTGFGAMTHDFGWPVWAAALSTLLIWAAPGQLVLAGALASGAGIAASSLAVTISAVRLLPMVVAILPVLRTPETRFGTRLLAAHYVAVTAWFEGTRRTQAMPRTARMPYFLGLANGLVAGSTIATVAGHAAAANLPAPLSIGLLGLTPVYFLLSLERGAGGIGERVAIVLGLVMAPVVSQMSASFDLLLTGGIGGTAAFLVDRAIRRRQAAS</sequence>
<evidence type="ECO:0000256" key="2">
    <source>
        <dbReference type="SAM" id="Phobius"/>
    </source>
</evidence>
<dbReference type="InterPro" id="IPR011606">
    <property type="entry name" value="Brnchd-chn_aa_trnsp_permease"/>
</dbReference>
<keyword evidence="2" id="KW-0472">Membrane</keyword>
<evidence type="ECO:0000256" key="1">
    <source>
        <dbReference type="SAM" id="MobiDB-lite"/>
    </source>
</evidence>
<dbReference type="EMBL" id="BSFI01000007">
    <property type="protein sequence ID" value="GLK68243.1"/>
    <property type="molecule type" value="Genomic_DNA"/>
</dbReference>
<feature type="region of interest" description="Disordered" evidence="1">
    <location>
        <begin position="1"/>
        <end position="29"/>
    </location>
</feature>
<name>A0A9W6J2M6_9HYPH</name>
<keyword evidence="2" id="KW-0812">Transmembrane</keyword>
<protein>
    <submittedName>
        <fullName evidence="3">Branched-chain amino acid permease</fullName>
    </submittedName>
</protein>
<keyword evidence="2" id="KW-1133">Transmembrane helix</keyword>
<reference evidence="3" key="2">
    <citation type="submission" date="2023-01" db="EMBL/GenBank/DDBJ databases">
        <authorList>
            <person name="Sun Q."/>
            <person name="Evtushenko L."/>
        </authorList>
    </citation>
    <scope>NUCLEOTIDE SEQUENCE</scope>
    <source>
        <strain evidence="3">VKM B-2347</strain>
    </source>
</reference>
<dbReference type="Pfam" id="PF03591">
    <property type="entry name" value="AzlC"/>
    <property type="match status" value="1"/>
</dbReference>
<dbReference type="RefSeq" id="WP_271168464.1">
    <property type="nucleotide sequence ID" value="NZ_BSFI01000007.1"/>
</dbReference>
<feature type="transmembrane region" description="Helical" evidence="2">
    <location>
        <begin position="189"/>
        <end position="207"/>
    </location>
</feature>
<feature type="transmembrane region" description="Helical" evidence="2">
    <location>
        <begin position="161"/>
        <end position="183"/>
    </location>
</feature>
<dbReference type="Proteomes" id="UP001143372">
    <property type="component" value="Unassembled WGS sequence"/>
</dbReference>
<reference evidence="3" key="1">
    <citation type="journal article" date="2014" name="Int. J. Syst. Evol. Microbiol.">
        <title>Complete genome sequence of Corynebacterium casei LMG S-19264T (=DSM 44701T), isolated from a smear-ripened cheese.</title>
        <authorList>
            <consortium name="US DOE Joint Genome Institute (JGI-PGF)"/>
            <person name="Walter F."/>
            <person name="Albersmeier A."/>
            <person name="Kalinowski J."/>
            <person name="Ruckert C."/>
        </authorList>
    </citation>
    <scope>NUCLEOTIDE SEQUENCE</scope>
    <source>
        <strain evidence="3">VKM B-2347</strain>
    </source>
</reference>
<feature type="transmembrane region" description="Helical" evidence="2">
    <location>
        <begin position="96"/>
        <end position="121"/>
    </location>
</feature>
<gene>
    <name evidence="3" type="ORF">GCM10008179_18810</name>
</gene>
<feature type="transmembrane region" description="Helical" evidence="2">
    <location>
        <begin position="239"/>
        <end position="257"/>
    </location>
</feature>
<feature type="transmembrane region" description="Helical" evidence="2">
    <location>
        <begin position="67"/>
        <end position="90"/>
    </location>
</feature>
<keyword evidence="4" id="KW-1185">Reference proteome</keyword>
<comment type="caution">
    <text evidence="3">The sequence shown here is derived from an EMBL/GenBank/DDBJ whole genome shotgun (WGS) entry which is preliminary data.</text>
</comment>
<feature type="transmembrane region" description="Helical" evidence="2">
    <location>
        <begin position="214"/>
        <end position="233"/>
    </location>
</feature>
<proteinExistence type="predicted"/>
<accession>A0A9W6J2M6</accession>